<feature type="compositionally biased region" description="Basic and acidic residues" evidence="1">
    <location>
        <begin position="218"/>
        <end position="234"/>
    </location>
</feature>
<proteinExistence type="predicted"/>
<dbReference type="EMBL" id="JAUJLE010000089">
    <property type="protein sequence ID" value="KAK0986091.1"/>
    <property type="molecule type" value="Genomic_DNA"/>
</dbReference>
<feature type="region of interest" description="Disordered" evidence="1">
    <location>
        <begin position="180"/>
        <end position="204"/>
    </location>
</feature>
<feature type="region of interest" description="Disordered" evidence="1">
    <location>
        <begin position="125"/>
        <end position="145"/>
    </location>
</feature>
<feature type="compositionally biased region" description="Low complexity" evidence="1">
    <location>
        <begin position="126"/>
        <end position="135"/>
    </location>
</feature>
<keyword evidence="2" id="KW-1133">Transmembrane helix</keyword>
<accession>A0AAN6KKB5</accession>
<evidence type="ECO:0000256" key="1">
    <source>
        <dbReference type="SAM" id="MobiDB-lite"/>
    </source>
</evidence>
<feature type="region of interest" description="Disordered" evidence="1">
    <location>
        <begin position="218"/>
        <end position="240"/>
    </location>
</feature>
<feature type="transmembrane region" description="Helical" evidence="2">
    <location>
        <begin position="149"/>
        <end position="171"/>
    </location>
</feature>
<evidence type="ECO:0000313" key="3">
    <source>
        <dbReference type="EMBL" id="KAK0986091.1"/>
    </source>
</evidence>
<dbReference type="Proteomes" id="UP001175353">
    <property type="component" value="Unassembled WGS sequence"/>
</dbReference>
<keyword evidence="2" id="KW-0812">Transmembrane</keyword>
<dbReference type="AlphaFoldDB" id="A0AAN6KKB5"/>
<evidence type="ECO:0000256" key="2">
    <source>
        <dbReference type="SAM" id="Phobius"/>
    </source>
</evidence>
<sequence length="240" mass="25052">MTPGETAAVCCPSPPNPQENNCVSIGFAPTNFFVVSCEDNGDSTGSTGSPAYITLPQTQTSTLTTTAATGTAFVTTSVATSWLFSANAVQLRWQSKDLSLNISSSAAITTTPSPQLITTSSAQGITTSNQQTSNPSSPPPSGLSTGAEAGIGVGIGLLAVAVLIGFLVWCLRRRKSRAESPVSPSRAPLYSDLRANNEPNELAGRPVYELDEQRNLHEADSKAVHVAGHERQEMDGGSNR</sequence>
<gene>
    <name evidence="3" type="ORF">LTR91_010362</name>
</gene>
<protein>
    <recommendedName>
        <fullName evidence="5">Mid2 domain-containing protein</fullName>
    </recommendedName>
</protein>
<organism evidence="3 4">
    <name type="scientific">Friedmanniomyces endolithicus</name>
    <dbReference type="NCBI Taxonomy" id="329885"/>
    <lineage>
        <taxon>Eukaryota</taxon>
        <taxon>Fungi</taxon>
        <taxon>Dikarya</taxon>
        <taxon>Ascomycota</taxon>
        <taxon>Pezizomycotina</taxon>
        <taxon>Dothideomycetes</taxon>
        <taxon>Dothideomycetidae</taxon>
        <taxon>Mycosphaerellales</taxon>
        <taxon>Teratosphaeriaceae</taxon>
        <taxon>Friedmanniomyces</taxon>
    </lineage>
</organism>
<keyword evidence="2" id="KW-0472">Membrane</keyword>
<evidence type="ECO:0000313" key="4">
    <source>
        <dbReference type="Proteomes" id="UP001175353"/>
    </source>
</evidence>
<reference evidence="3" key="1">
    <citation type="submission" date="2023-06" db="EMBL/GenBank/DDBJ databases">
        <title>Black Yeasts Isolated from many extreme environments.</title>
        <authorList>
            <person name="Coleine C."/>
            <person name="Stajich J.E."/>
            <person name="Selbmann L."/>
        </authorList>
    </citation>
    <scope>NUCLEOTIDE SEQUENCE</scope>
    <source>
        <strain evidence="3">CCFEE 5200</strain>
    </source>
</reference>
<keyword evidence="4" id="KW-1185">Reference proteome</keyword>
<comment type="caution">
    <text evidence="3">The sequence shown here is derived from an EMBL/GenBank/DDBJ whole genome shotgun (WGS) entry which is preliminary data.</text>
</comment>
<name>A0AAN6KKB5_9PEZI</name>
<evidence type="ECO:0008006" key="5">
    <source>
        <dbReference type="Google" id="ProtNLM"/>
    </source>
</evidence>